<keyword evidence="1" id="KW-1133">Transmembrane helix</keyword>
<keyword evidence="1" id="KW-0812">Transmembrane</keyword>
<feature type="transmembrane region" description="Helical" evidence="1">
    <location>
        <begin position="77"/>
        <end position="95"/>
    </location>
</feature>
<name>A0ABW8Q2Y9_9NEIS</name>
<comment type="caution">
    <text evidence="2">The sequence shown here is derived from an EMBL/GenBank/DDBJ whole genome shotgun (WGS) entry which is preliminary data.</text>
</comment>
<proteinExistence type="predicted"/>
<keyword evidence="3" id="KW-1185">Reference proteome</keyword>
<evidence type="ECO:0000313" key="3">
    <source>
        <dbReference type="Proteomes" id="UP001621964"/>
    </source>
</evidence>
<dbReference type="EMBL" id="JBJGEB010000003">
    <property type="protein sequence ID" value="MFK7641570.1"/>
    <property type="molecule type" value="Genomic_DNA"/>
</dbReference>
<evidence type="ECO:0000256" key="1">
    <source>
        <dbReference type="SAM" id="Phobius"/>
    </source>
</evidence>
<sequence>MLPVFLLLLFGALQTRLLPQIPALAWAAVFFSIIFLAGITVFHGETSLVATCALGFYAWGYFILLRRWQNKARSVRITLYLAGALFPLTLIWLFLANI</sequence>
<gene>
    <name evidence="2" type="ORF">ACI43T_03535</name>
</gene>
<feature type="transmembrane region" description="Helical" evidence="1">
    <location>
        <begin position="46"/>
        <end position="65"/>
    </location>
</feature>
<dbReference type="Proteomes" id="UP001621964">
    <property type="component" value="Unassembled WGS sequence"/>
</dbReference>
<accession>A0ABW8Q2Y9</accession>
<evidence type="ECO:0000313" key="2">
    <source>
        <dbReference type="EMBL" id="MFK7641570.1"/>
    </source>
</evidence>
<organism evidence="2 3">
    <name type="scientific">Neisseria oralis</name>
    <dbReference type="NCBI Taxonomy" id="1107316"/>
    <lineage>
        <taxon>Bacteria</taxon>
        <taxon>Pseudomonadati</taxon>
        <taxon>Pseudomonadota</taxon>
        <taxon>Betaproteobacteria</taxon>
        <taxon>Neisseriales</taxon>
        <taxon>Neisseriaceae</taxon>
        <taxon>Neisseria</taxon>
    </lineage>
</organism>
<keyword evidence="1" id="KW-0472">Membrane</keyword>
<reference evidence="2 3" key="1">
    <citation type="submission" date="2024-11" db="EMBL/GenBank/DDBJ databases">
        <authorList>
            <person name="Mikucki A.G."/>
            <person name="Kahler C.M."/>
        </authorList>
    </citation>
    <scope>NUCLEOTIDE SEQUENCE [LARGE SCALE GENOMIC DNA]</scope>
    <source>
        <strain evidence="2 3">EXNM717</strain>
    </source>
</reference>
<protein>
    <recommendedName>
        <fullName evidence="4">Integral membrane protein</fullName>
    </recommendedName>
</protein>
<evidence type="ECO:0008006" key="4">
    <source>
        <dbReference type="Google" id="ProtNLM"/>
    </source>
</evidence>
<dbReference type="RefSeq" id="WP_009174773.1">
    <property type="nucleotide sequence ID" value="NZ_CAUJQB010000302.1"/>
</dbReference>